<dbReference type="EMBL" id="BK032856">
    <property type="protein sequence ID" value="DAF64309.1"/>
    <property type="molecule type" value="Genomic_DNA"/>
</dbReference>
<name>A0A8S5TLY8_9CAUD</name>
<proteinExistence type="predicted"/>
<sequence>MFFKDIKQDYPVYILDKQQLTISQGKVLSIGFPRADLL</sequence>
<evidence type="ECO:0000313" key="1">
    <source>
        <dbReference type="EMBL" id="DAF64309.1"/>
    </source>
</evidence>
<reference evidence="1" key="1">
    <citation type="journal article" date="2021" name="Proc. Natl. Acad. Sci. U.S.A.">
        <title>A Catalog of Tens of Thousands of Viruses from Human Metagenomes Reveals Hidden Associations with Chronic Diseases.</title>
        <authorList>
            <person name="Tisza M.J."/>
            <person name="Buck C.B."/>
        </authorList>
    </citation>
    <scope>NUCLEOTIDE SEQUENCE</scope>
    <source>
        <strain evidence="1">Ct2m58</strain>
    </source>
</reference>
<protein>
    <submittedName>
        <fullName evidence="1">Uncharacterized protein</fullName>
    </submittedName>
</protein>
<accession>A0A8S5TLY8</accession>
<organism evidence="1">
    <name type="scientific">Podoviridae sp. ct2m58</name>
    <dbReference type="NCBI Taxonomy" id="2827721"/>
    <lineage>
        <taxon>Viruses</taxon>
        <taxon>Duplodnaviria</taxon>
        <taxon>Heunggongvirae</taxon>
        <taxon>Uroviricota</taxon>
        <taxon>Caudoviricetes</taxon>
    </lineage>
</organism>